<dbReference type="Gramene" id="AET4Gv20845000.9">
    <property type="protein sequence ID" value="AET4Gv20845000.9"/>
    <property type="gene ID" value="AET4Gv20845000"/>
</dbReference>
<evidence type="ECO:0000313" key="1">
    <source>
        <dbReference type="EnsemblPlants" id="AET4Gv20845000.9"/>
    </source>
</evidence>
<organism evidence="1 2">
    <name type="scientific">Aegilops tauschii subsp. strangulata</name>
    <name type="common">Goatgrass</name>
    <dbReference type="NCBI Taxonomy" id="200361"/>
    <lineage>
        <taxon>Eukaryota</taxon>
        <taxon>Viridiplantae</taxon>
        <taxon>Streptophyta</taxon>
        <taxon>Embryophyta</taxon>
        <taxon>Tracheophyta</taxon>
        <taxon>Spermatophyta</taxon>
        <taxon>Magnoliopsida</taxon>
        <taxon>Liliopsida</taxon>
        <taxon>Poales</taxon>
        <taxon>Poaceae</taxon>
        <taxon>BOP clade</taxon>
        <taxon>Pooideae</taxon>
        <taxon>Triticodae</taxon>
        <taxon>Triticeae</taxon>
        <taxon>Triticinae</taxon>
        <taxon>Aegilops</taxon>
    </lineage>
</organism>
<reference evidence="1" key="4">
    <citation type="submission" date="2019-03" db="UniProtKB">
        <authorList>
            <consortium name="EnsemblPlants"/>
        </authorList>
    </citation>
    <scope>IDENTIFICATION</scope>
</reference>
<evidence type="ECO:0000313" key="2">
    <source>
        <dbReference type="Proteomes" id="UP000015105"/>
    </source>
</evidence>
<name>A0A453J9X9_AEGTS</name>
<reference evidence="2" key="2">
    <citation type="journal article" date="2017" name="Nat. Plants">
        <title>The Aegilops tauschii genome reveals multiple impacts of transposons.</title>
        <authorList>
            <person name="Zhao G."/>
            <person name="Zou C."/>
            <person name="Li K."/>
            <person name="Wang K."/>
            <person name="Li T."/>
            <person name="Gao L."/>
            <person name="Zhang X."/>
            <person name="Wang H."/>
            <person name="Yang Z."/>
            <person name="Liu X."/>
            <person name="Jiang W."/>
            <person name="Mao L."/>
            <person name="Kong X."/>
            <person name="Jiao Y."/>
            <person name="Jia J."/>
        </authorList>
    </citation>
    <scope>NUCLEOTIDE SEQUENCE [LARGE SCALE GENOMIC DNA]</scope>
    <source>
        <strain evidence="2">cv. AL8/78</strain>
    </source>
</reference>
<dbReference type="AlphaFoldDB" id="A0A453J9X9"/>
<reference evidence="1" key="3">
    <citation type="journal article" date="2017" name="Nature">
        <title>Genome sequence of the progenitor of the wheat D genome Aegilops tauschii.</title>
        <authorList>
            <person name="Luo M.C."/>
            <person name="Gu Y.Q."/>
            <person name="Puiu D."/>
            <person name="Wang H."/>
            <person name="Twardziok S.O."/>
            <person name="Deal K.R."/>
            <person name="Huo N."/>
            <person name="Zhu T."/>
            <person name="Wang L."/>
            <person name="Wang Y."/>
            <person name="McGuire P.E."/>
            <person name="Liu S."/>
            <person name="Long H."/>
            <person name="Ramasamy R.K."/>
            <person name="Rodriguez J.C."/>
            <person name="Van S.L."/>
            <person name="Yuan L."/>
            <person name="Wang Z."/>
            <person name="Xia Z."/>
            <person name="Xiao L."/>
            <person name="Anderson O.D."/>
            <person name="Ouyang S."/>
            <person name="Liang Y."/>
            <person name="Zimin A.V."/>
            <person name="Pertea G."/>
            <person name="Qi P."/>
            <person name="Bennetzen J.L."/>
            <person name="Dai X."/>
            <person name="Dawson M.W."/>
            <person name="Muller H.G."/>
            <person name="Kugler K."/>
            <person name="Rivarola-Duarte L."/>
            <person name="Spannagl M."/>
            <person name="Mayer K.F.X."/>
            <person name="Lu F.H."/>
            <person name="Bevan M.W."/>
            <person name="Leroy P."/>
            <person name="Li P."/>
            <person name="You F.M."/>
            <person name="Sun Q."/>
            <person name="Liu Z."/>
            <person name="Lyons E."/>
            <person name="Wicker T."/>
            <person name="Salzberg S.L."/>
            <person name="Devos K.M."/>
            <person name="Dvorak J."/>
        </authorList>
    </citation>
    <scope>NUCLEOTIDE SEQUENCE [LARGE SCALE GENOMIC DNA]</scope>
    <source>
        <strain evidence="1">cv. AL8/78</strain>
    </source>
</reference>
<sequence>MLSVGCPLLLKFYHHLVVLESRDGILSSQRPKPQRRWCCTPLYPSKSSASRLPNMNTSSICTSLNFAIARESRELFCCSYNLTLEDILLSF</sequence>
<accession>A0A453J9X9</accession>
<keyword evidence="2" id="KW-1185">Reference proteome</keyword>
<dbReference type="Proteomes" id="UP000015105">
    <property type="component" value="Chromosome 4D"/>
</dbReference>
<proteinExistence type="predicted"/>
<protein>
    <submittedName>
        <fullName evidence="1">Uncharacterized protein</fullName>
    </submittedName>
</protein>
<reference evidence="2" key="1">
    <citation type="journal article" date="2014" name="Science">
        <title>Ancient hybridizations among the ancestral genomes of bread wheat.</title>
        <authorList>
            <consortium name="International Wheat Genome Sequencing Consortium,"/>
            <person name="Marcussen T."/>
            <person name="Sandve S.R."/>
            <person name="Heier L."/>
            <person name="Spannagl M."/>
            <person name="Pfeifer M."/>
            <person name="Jakobsen K.S."/>
            <person name="Wulff B.B."/>
            <person name="Steuernagel B."/>
            <person name="Mayer K.F."/>
            <person name="Olsen O.A."/>
        </authorList>
    </citation>
    <scope>NUCLEOTIDE SEQUENCE [LARGE SCALE GENOMIC DNA]</scope>
    <source>
        <strain evidence="2">cv. AL8/78</strain>
    </source>
</reference>
<reference evidence="1" key="5">
    <citation type="journal article" date="2021" name="G3 (Bethesda)">
        <title>Aegilops tauschii genome assembly Aet v5.0 features greater sequence contiguity and improved annotation.</title>
        <authorList>
            <person name="Wang L."/>
            <person name="Zhu T."/>
            <person name="Rodriguez J.C."/>
            <person name="Deal K.R."/>
            <person name="Dubcovsky J."/>
            <person name="McGuire P.E."/>
            <person name="Lux T."/>
            <person name="Spannagl M."/>
            <person name="Mayer K.F.X."/>
            <person name="Baldrich P."/>
            <person name="Meyers B.C."/>
            <person name="Huo N."/>
            <person name="Gu Y.Q."/>
            <person name="Zhou H."/>
            <person name="Devos K.M."/>
            <person name="Bennetzen J.L."/>
            <person name="Unver T."/>
            <person name="Budak H."/>
            <person name="Gulick P.J."/>
            <person name="Galiba G."/>
            <person name="Kalapos B."/>
            <person name="Nelson D.R."/>
            <person name="Li P."/>
            <person name="You F.M."/>
            <person name="Luo M.C."/>
            <person name="Dvorak J."/>
        </authorList>
    </citation>
    <scope>NUCLEOTIDE SEQUENCE [LARGE SCALE GENOMIC DNA]</scope>
    <source>
        <strain evidence="1">cv. AL8/78</strain>
    </source>
</reference>
<dbReference type="EnsemblPlants" id="AET4Gv20845000.9">
    <property type="protein sequence ID" value="AET4Gv20845000.9"/>
    <property type="gene ID" value="AET4Gv20845000"/>
</dbReference>